<proteinExistence type="predicted"/>
<feature type="region of interest" description="Disordered" evidence="7">
    <location>
        <begin position="46"/>
        <end position="72"/>
    </location>
</feature>
<gene>
    <name evidence="9" type="ORF">KME07_12890</name>
</gene>
<reference evidence="9" key="1">
    <citation type="submission" date="2021-05" db="EMBL/GenBank/DDBJ databases">
        <authorList>
            <person name="Pietrasiak N."/>
            <person name="Ward R."/>
            <person name="Stajich J.E."/>
            <person name="Kurbessoian T."/>
        </authorList>
    </citation>
    <scope>NUCLEOTIDE SEQUENCE</scope>
    <source>
        <strain evidence="9">GSE-TBD4-15B</strain>
    </source>
</reference>
<keyword evidence="3 6" id="KW-0133">Cell shape</keyword>
<organism evidence="9 10">
    <name type="scientific">Pegethrix bostrychoides GSE-TBD4-15B</name>
    <dbReference type="NCBI Taxonomy" id="2839662"/>
    <lineage>
        <taxon>Bacteria</taxon>
        <taxon>Bacillati</taxon>
        <taxon>Cyanobacteriota</taxon>
        <taxon>Cyanophyceae</taxon>
        <taxon>Oculatellales</taxon>
        <taxon>Oculatellaceae</taxon>
        <taxon>Pegethrix</taxon>
    </lineage>
</organism>
<evidence type="ECO:0000313" key="10">
    <source>
        <dbReference type="Proteomes" id="UP000707356"/>
    </source>
</evidence>
<dbReference type="InterPro" id="IPR050979">
    <property type="entry name" value="LD-transpeptidase"/>
</dbReference>
<dbReference type="GO" id="GO:0016740">
    <property type="term" value="F:transferase activity"/>
    <property type="evidence" value="ECO:0007669"/>
    <property type="project" value="UniProtKB-KW"/>
</dbReference>
<dbReference type="GO" id="GO:0005576">
    <property type="term" value="C:extracellular region"/>
    <property type="evidence" value="ECO:0007669"/>
    <property type="project" value="TreeGrafter"/>
</dbReference>
<dbReference type="PROSITE" id="PS52029">
    <property type="entry name" value="LD_TPASE"/>
    <property type="match status" value="1"/>
</dbReference>
<dbReference type="Pfam" id="PF03734">
    <property type="entry name" value="YkuD"/>
    <property type="match status" value="1"/>
</dbReference>
<comment type="pathway">
    <text evidence="1 6">Cell wall biogenesis; peptidoglycan biosynthesis.</text>
</comment>
<name>A0A951PDB7_9CYAN</name>
<evidence type="ECO:0000256" key="6">
    <source>
        <dbReference type="PROSITE-ProRule" id="PRU01373"/>
    </source>
</evidence>
<dbReference type="GO" id="GO:0071555">
    <property type="term" value="P:cell wall organization"/>
    <property type="evidence" value="ECO:0007669"/>
    <property type="project" value="UniProtKB-UniRule"/>
</dbReference>
<feature type="compositionally biased region" description="Polar residues" evidence="7">
    <location>
        <begin position="57"/>
        <end position="67"/>
    </location>
</feature>
<evidence type="ECO:0000313" key="9">
    <source>
        <dbReference type="EMBL" id="MBW4466314.1"/>
    </source>
</evidence>
<feature type="active site" description="Nucleophile" evidence="6">
    <location>
        <position position="180"/>
    </location>
</feature>
<dbReference type="PANTHER" id="PTHR30582">
    <property type="entry name" value="L,D-TRANSPEPTIDASE"/>
    <property type="match status" value="1"/>
</dbReference>
<evidence type="ECO:0000256" key="2">
    <source>
        <dbReference type="ARBA" id="ARBA00022679"/>
    </source>
</evidence>
<evidence type="ECO:0000256" key="5">
    <source>
        <dbReference type="ARBA" id="ARBA00023316"/>
    </source>
</evidence>
<dbReference type="PANTHER" id="PTHR30582:SF2">
    <property type="entry name" value="L,D-TRANSPEPTIDASE YCIB-RELATED"/>
    <property type="match status" value="1"/>
</dbReference>
<keyword evidence="5 6" id="KW-0961">Cell wall biogenesis/degradation</keyword>
<feature type="active site" description="Proton donor/acceptor" evidence="6">
    <location>
        <position position="164"/>
    </location>
</feature>
<protein>
    <submittedName>
        <fullName evidence="9">L,D-transpeptidase</fullName>
    </submittedName>
</protein>
<comment type="caution">
    <text evidence="9">The sequence shown here is derived from an EMBL/GenBank/DDBJ whole genome shotgun (WGS) entry which is preliminary data.</text>
</comment>
<dbReference type="InterPro" id="IPR005490">
    <property type="entry name" value="LD_TPept_cat_dom"/>
</dbReference>
<dbReference type="InterPro" id="IPR038063">
    <property type="entry name" value="Transpep_catalytic_dom"/>
</dbReference>
<evidence type="ECO:0000256" key="4">
    <source>
        <dbReference type="ARBA" id="ARBA00022984"/>
    </source>
</evidence>
<dbReference type="Proteomes" id="UP000707356">
    <property type="component" value="Unassembled WGS sequence"/>
</dbReference>
<dbReference type="Gene3D" id="2.40.440.10">
    <property type="entry name" value="L,D-transpeptidase catalytic domain-like"/>
    <property type="match status" value="1"/>
</dbReference>
<dbReference type="GO" id="GO:0018104">
    <property type="term" value="P:peptidoglycan-protein cross-linking"/>
    <property type="evidence" value="ECO:0007669"/>
    <property type="project" value="TreeGrafter"/>
</dbReference>
<evidence type="ECO:0000256" key="7">
    <source>
        <dbReference type="SAM" id="MobiDB-lite"/>
    </source>
</evidence>
<sequence>MENRIIAQSKLRHGHYLFRRGMAAAAGAWVMLFLVGMAPGWAAAGETDSAETDSAEHSVSASETGSPKTPPPAPTEFIAAWIADLQQSSERWIQVDLSDQKLIAWEGDVPIYSAIVSTGRVGDWTPPGVYAVETKYRVTSMQGEGYNIPDVPYVMYFFGSYAIHGVYWHDNFGAPASRGCVGLEPEQAAWLFGWASEGTRVIVQE</sequence>
<dbReference type="AlphaFoldDB" id="A0A951PDB7"/>
<dbReference type="GO" id="GO:0008360">
    <property type="term" value="P:regulation of cell shape"/>
    <property type="evidence" value="ECO:0007669"/>
    <property type="project" value="UniProtKB-UniRule"/>
</dbReference>
<reference evidence="9" key="2">
    <citation type="journal article" date="2022" name="Microbiol. Resour. Announc.">
        <title>Metagenome Sequencing to Explore Phylogenomics of Terrestrial Cyanobacteria.</title>
        <authorList>
            <person name="Ward R.D."/>
            <person name="Stajich J.E."/>
            <person name="Johansen J.R."/>
            <person name="Huntemann M."/>
            <person name="Clum A."/>
            <person name="Foster B."/>
            <person name="Foster B."/>
            <person name="Roux S."/>
            <person name="Palaniappan K."/>
            <person name="Varghese N."/>
            <person name="Mukherjee S."/>
            <person name="Reddy T.B.K."/>
            <person name="Daum C."/>
            <person name="Copeland A."/>
            <person name="Chen I.A."/>
            <person name="Ivanova N.N."/>
            <person name="Kyrpides N.C."/>
            <person name="Shapiro N."/>
            <person name="Eloe-Fadrosh E.A."/>
            <person name="Pietrasiak N."/>
        </authorList>
    </citation>
    <scope>NUCLEOTIDE SEQUENCE</scope>
    <source>
        <strain evidence="9">GSE-TBD4-15B</strain>
    </source>
</reference>
<evidence type="ECO:0000256" key="3">
    <source>
        <dbReference type="ARBA" id="ARBA00022960"/>
    </source>
</evidence>
<dbReference type="EMBL" id="JAHHHV010000067">
    <property type="protein sequence ID" value="MBW4466314.1"/>
    <property type="molecule type" value="Genomic_DNA"/>
</dbReference>
<dbReference type="GO" id="GO:0071972">
    <property type="term" value="F:peptidoglycan L,D-transpeptidase activity"/>
    <property type="evidence" value="ECO:0007669"/>
    <property type="project" value="TreeGrafter"/>
</dbReference>
<accession>A0A951PDB7</accession>
<keyword evidence="2" id="KW-0808">Transferase</keyword>
<evidence type="ECO:0000256" key="1">
    <source>
        <dbReference type="ARBA" id="ARBA00004752"/>
    </source>
</evidence>
<dbReference type="SUPFAM" id="SSF141523">
    <property type="entry name" value="L,D-transpeptidase catalytic domain-like"/>
    <property type="match status" value="1"/>
</dbReference>
<evidence type="ECO:0000259" key="8">
    <source>
        <dbReference type="PROSITE" id="PS52029"/>
    </source>
</evidence>
<dbReference type="CDD" id="cd16913">
    <property type="entry name" value="YkuD_like"/>
    <property type="match status" value="1"/>
</dbReference>
<keyword evidence="4 6" id="KW-0573">Peptidoglycan synthesis</keyword>
<feature type="domain" description="L,D-TPase catalytic" evidence="8">
    <location>
        <begin position="91"/>
        <end position="204"/>
    </location>
</feature>